<comment type="caution">
    <text evidence="4">The sequence shown here is derived from an EMBL/GenBank/DDBJ whole genome shotgun (WGS) entry which is preliminary data.</text>
</comment>
<keyword evidence="1" id="KW-1133">Transmembrane helix</keyword>
<proteinExistence type="predicted"/>
<dbReference type="Pfam" id="PF19044">
    <property type="entry name" value="P-loop_TraG"/>
    <property type="match status" value="1"/>
</dbReference>
<sequence>MTIILIIAGILLAAVVLQAKEPPVTSRDIERMLPVWKLEQDVILSRNGDMTIAFDVTLPEIFTLSNNEYNALHATWLKAIRVLPVNTVLHKQDIFIRAAYKAKFTEDQDFMQRSSELFFNERPYLEHSCYLMITLKSQDRKAASSAFSNLLRKTLVSPEAVNGKLVQQLLDSAGQFRRILSDGGLVGLRRLTTEEISGTPEAPGLLERYLFLQGAEDKPKIKDIVFKPEWKIGENFLQLYTLADTEDLPGSCSPHINYERYSTDKSKFSIGFASPAGQLLPVNHIYNQYMVISDTPKTLKRLEARRRRLQSLSAYSRENAISRDAVSDFLNEAISQGRQPIKAHFSLLCWTDKRDELKDLRNQAASALAGMEAVPHLEVSGAPQLWWAGLPGNEGDLPENECFETFAEQATCLLNMETAYRSSNSPFGIRLGDRLTGVPLHVDISDEPMKRGITTNRNKIVVGGSGSGKSMFMCHMLRSYVQQGAHCVVVDVGRSYDGLCELVGGYYFAYTEDNPIRFNPFYIAPGDVLDTEKKESIKTLLVALWKQGDESFRRSEYVAISNALQSYYSFLGKYLEIFPCFNTFYEFLQEHFVRELEDDKVKDRDFDIANFLYVLRPFYHQGEFDYLLNATENLDILQQPFIVFELDNIAGHGILFSVVTLIIAELFISKMRKLKGIRKVIVIEEAWKAIARAGMADFIKYLYKTVRKYFGEAITVTQEVDDLVSSPVIKEAIINNADVKIFLDLKKFQNKFEPLQATMGMTEKGRDLVLSINRANEPGRNYREVYIELGNQDMKVYRYEPSRFEYYAFTTEQPEKVKVRQSTEKHGDMRKGIAALVEDEKNGKI</sequence>
<feature type="domain" description="TraG P-loop" evidence="3">
    <location>
        <begin position="428"/>
        <end position="839"/>
    </location>
</feature>
<evidence type="ECO:0000259" key="3">
    <source>
        <dbReference type="Pfam" id="PF19044"/>
    </source>
</evidence>
<dbReference type="RefSeq" id="WP_133992235.1">
    <property type="nucleotide sequence ID" value="NZ_SODV01000001.1"/>
</dbReference>
<dbReference type="Proteomes" id="UP000294498">
    <property type="component" value="Unassembled WGS sequence"/>
</dbReference>
<evidence type="ECO:0000313" key="5">
    <source>
        <dbReference type="Proteomes" id="UP000294498"/>
    </source>
</evidence>
<name>A0A4R8DQS1_9BACT</name>
<dbReference type="Pfam" id="PF12991">
    <property type="entry name" value="DUF3875"/>
    <property type="match status" value="1"/>
</dbReference>
<evidence type="ECO:0000256" key="1">
    <source>
        <dbReference type="SAM" id="Phobius"/>
    </source>
</evidence>
<dbReference type="AlphaFoldDB" id="A0A4R8DQS1"/>
<dbReference type="InterPro" id="IPR043964">
    <property type="entry name" value="P-loop_TraG"/>
</dbReference>
<dbReference type="EMBL" id="SODV01000001">
    <property type="protein sequence ID" value="TDX00504.1"/>
    <property type="molecule type" value="Genomic_DNA"/>
</dbReference>
<dbReference type="Gene3D" id="1.10.8.730">
    <property type="match status" value="1"/>
</dbReference>
<feature type="domain" description="TraG N-terminal Bacteroidetes" evidence="2">
    <location>
        <begin position="27"/>
        <end position="74"/>
    </location>
</feature>
<keyword evidence="1" id="KW-0472">Membrane</keyword>
<keyword evidence="1" id="KW-0812">Transmembrane</keyword>
<evidence type="ECO:0000259" key="2">
    <source>
        <dbReference type="Pfam" id="PF12991"/>
    </source>
</evidence>
<dbReference type="InterPro" id="IPR024451">
    <property type="entry name" value="TraG_N_Bacteroidetes"/>
</dbReference>
<accession>A0A4R8DQS1</accession>
<reference evidence="4 5" key="1">
    <citation type="submission" date="2019-03" db="EMBL/GenBank/DDBJ databases">
        <title>Genomic Encyclopedia of Type Strains, Phase IV (KMG-IV): sequencing the most valuable type-strain genomes for metagenomic binning, comparative biology and taxonomic classification.</title>
        <authorList>
            <person name="Goeker M."/>
        </authorList>
    </citation>
    <scope>NUCLEOTIDE SEQUENCE [LARGE SCALE GENOMIC DNA]</scope>
    <source>
        <strain evidence="4 5">DSM 100059</strain>
    </source>
</reference>
<dbReference type="InterPro" id="IPR022509">
    <property type="entry name" value="Conjugation_ATPase_TraG"/>
</dbReference>
<dbReference type="SUPFAM" id="SSF52540">
    <property type="entry name" value="P-loop containing nucleoside triphosphate hydrolases"/>
    <property type="match status" value="1"/>
</dbReference>
<dbReference type="InterPro" id="IPR027417">
    <property type="entry name" value="P-loop_NTPase"/>
</dbReference>
<protein>
    <submittedName>
        <fullName evidence="4">Conjugation system TraG family ATPase</fullName>
    </submittedName>
</protein>
<dbReference type="NCBIfam" id="TIGR03783">
    <property type="entry name" value="Bac_Flav_CT_G"/>
    <property type="match status" value="1"/>
</dbReference>
<gene>
    <name evidence="4" type="ORF">EDB95_1529</name>
</gene>
<dbReference type="OrthoDB" id="596266at2"/>
<keyword evidence="5" id="KW-1185">Reference proteome</keyword>
<organism evidence="4 5">
    <name type="scientific">Dinghuibacter silviterrae</name>
    <dbReference type="NCBI Taxonomy" id="1539049"/>
    <lineage>
        <taxon>Bacteria</taxon>
        <taxon>Pseudomonadati</taxon>
        <taxon>Bacteroidota</taxon>
        <taxon>Chitinophagia</taxon>
        <taxon>Chitinophagales</taxon>
        <taxon>Chitinophagaceae</taxon>
        <taxon>Dinghuibacter</taxon>
    </lineage>
</organism>
<dbReference type="PANTHER" id="PTHR38467">
    <property type="match status" value="1"/>
</dbReference>
<evidence type="ECO:0000313" key="4">
    <source>
        <dbReference type="EMBL" id="TDX00504.1"/>
    </source>
</evidence>
<dbReference type="PANTHER" id="PTHR38467:SF1">
    <property type="entry name" value="CONJUGATIVE TRANSFER: ASSEMBLY"/>
    <property type="match status" value="1"/>
</dbReference>
<dbReference type="Gene3D" id="3.40.50.300">
    <property type="entry name" value="P-loop containing nucleotide triphosphate hydrolases"/>
    <property type="match status" value="1"/>
</dbReference>
<feature type="transmembrane region" description="Helical" evidence="1">
    <location>
        <begin position="649"/>
        <end position="668"/>
    </location>
</feature>
<dbReference type="InterPro" id="IPR053155">
    <property type="entry name" value="F-pilin_assembly_TraC"/>
</dbReference>